<dbReference type="Proteomes" id="UP000503162">
    <property type="component" value="Chromosome"/>
</dbReference>
<evidence type="ECO:0000313" key="3">
    <source>
        <dbReference type="Proteomes" id="UP000503162"/>
    </source>
</evidence>
<feature type="transmembrane region" description="Helical" evidence="1">
    <location>
        <begin position="36"/>
        <end position="53"/>
    </location>
</feature>
<feature type="transmembrane region" description="Helical" evidence="1">
    <location>
        <begin position="6"/>
        <end position="24"/>
    </location>
</feature>
<dbReference type="RefSeq" id="WP_166225689.1">
    <property type="nucleotide sequence ID" value="NZ_CP049989.1"/>
</dbReference>
<keyword evidence="1" id="KW-0812">Transmembrane</keyword>
<keyword evidence="3" id="KW-1185">Reference proteome</keyword>
<feature type="transmembrane region" description="Helical" evidence="1">
    <location>
        <begin position="59"/>
        <end position="82"/>
    </location>
</feature>
<name>A0A6G8IEU0_9BURK</name>
<protein>
    <submittedName>
        <fullName evidence="2">Uncharacterized protein</fullName>
    </submittedName>
</protein>
<keyword evidence="1" id="KW-0472">Membrane</keyword>
<dbReference type="KEGG" id="hcz:G9Q37_05495"/>
<dbReference type="EMBL" id="CP049989">
    <property type="protein sequence ID" value="QIM51631.1"/>
    <property type="molecule type" value="Genomic_DNA"/>
</dbReference>
<evidence type="ECO:0000313" key="2">
    <source>
        <dbReference type="EMBL" id="QIM51631.1"/>
    </source>
</evidence>
<proteinExistence type="predicted"/>
<keyword evidence="1" id="KW-1133">Transmembrane helix</keyword>
<accession>A0A6G8IEU0</accession>
<evidence type="ECO:0000256" key="1">
    <source>
        <dbReference type="SAM" id="Phobius"/>
    </source>
</evidence>
<gene>
    <name evidence="2" type="ORF">G9Q37_05495</name>
</gene>
<reference evidence="2 3" key="1">
    <citation type="submission" date="2020-03" db="EMBL/GenBank/DDBJ databases">
        <title>Hydrogenophaga sp. nov. isolated from cyanobacterial mat.</title>
        <authorList>
            <person name="Thorat V."/>
            <person name="Kirdat K."/>
            <person name="Tiwarekar B."/>
            <person name="Costa E.D."/>
            <person name="Yadav A."/>
        </authorList>
    </citation>
    <scope>NUCLEOTIDE SEQUENCE [LARGE SCALE GENOMIC DNA]</scope>
    <source>
        <strain evidence="2 3">BA0156</strain>
    </source>
</reference>
<organism evidence="2 3">
    <name type="scientific">Hydrogenophaga crocea</name>
    <dbReference type="NCBI Taxonomy" id="2716225"/>
    <lineage>
        <taxon>Bacteria</taxon>
        <taxon>Pseudomonadati</taxon>
        <taxon>Pseudomonadota</taxon>
        <taxon>Betaproteobacteria</taxon>
        <taxon>Burkholderiales</taxon>
        <taxon>Comamonadaceae</taxon>
        <taxon>Hydrogenophaga</taxon>
    </lineage>
</organism>
<dbReference type="AlphaFoldDB" id="A0A6G8IEU0"/>
<sequence>MDALLYVYGMVSMVCAVCLGWVVLHPDIHEGPIIKTGLVTMIFSLAATGYHGISMSQNWSAMLTASVTTSLGLLAVILGIIVRKHNRGTWVSATDWGEP</sequence>